<evidence type="ECO:0000256" key="12">
    <source>
        <dbReference type="SAM" id="MobiDB-lite"/>
    </source>
</evidence>
<evidence type="ECO:0000256" key="1">
    <source>
        <dbReference type="ARBA" id="ARBA00004141"/>
    </source>
</evidence>
<evidence type="ECO:0000313" key="16">
    <source>
        <dbReference type="Proteomes" id="UP000612680"/>
    </source>
</evidence>
<evidence type="ECO:0000256" key="11">
    <source>
        <dbReference type="ARBA" id="ARBA00023160"/>
    </source>
</evidence>
<comment type="similarity">
    <text evidence="2">Belongs to the fatty acid desaturase type 2 family.</text>
</comment>
<comment type="subcellular location">
    <subcellularLocation>
        <location evidence="1">Membrane</location>
        <topology evidence="1">Multi-pass membrane protein</topology>
    </subcellularLocation>
</comment>
<keyword evidence="7" id="KW-0560">Oxidoreductase</keyword>
<dbReference type="Pfam" id="PF00487">
    <property type="entry name" value="FA_desaturase"/>
    <property type="match status" value="1"/>
</dbReference>
<feature type="transmembrane region" description="Helical" evidence="13">
    <location>
        <begin position="73"/>
        <end position="94"/>
    </location>
</feature>
<proteinExistence type="inferred from homology"/>
<feature type="transmembrane region" description="Helical" evidence="13">
    <location>
        <begin position="47"/>
        <end position="67"/>
    </location>
</feature>
<evidence type="ECO:0000256" key="3">
    <source>
        <dbReference type="ARBA" id="ARBA00022516"/>
    </source>
</evidence>
<keyword evidence="11" id="KW-0275">Fatty acid biosynthesis</keyword>
<protein>
    <submittedName>
        <fullName evidence="15">Fatty acid desaturase</fullName>
    </submittedName>
</protein>
<feature type="domain" description="Fatty acid desaturase" evidence="14">
    <location>
        <begin position="77"/>
        <end position="315"/>
    </location>
</feature>
<feature type="compositionally biased region" description="Basic and acidic residues" evidence="12">
    <location>
        <begin position="342"/>
        <end position="362"/>
    </location>
</feature>
<organism evidence="15 16">
    <name type="scientific">Dyadobacter sandarakinus</name>
    <dbReference type="NCBI Taxonomy" id="2747268"/>
    <lineage>
        <taxon>Bacteria</taxon>
        <taxon>Pseudomonadati</taxon>
        <taxon>Bacteroidota</taxon>
        <taxon>Cytophagia</taxon>
        <taxon>Cytophagales</taxon>
        <taxon>Spirosomataceae</taxon>
        <taxon>Dyadobacter</taxon>
    </lineage>
</organism>
<gene>
    <name evidence="15" type="ORF">HWI92_01400</name>
</gene>
<dbReference type="Proteomes" id="UP000612680">
    <property type="component" value="Chromosome"/>
</dbReference>
<evidence type="ECO:0000256" key="7">
    <source>
        <dbReference type="ARBA" id="ARBA00023002"/>
    </source>
</evidence>
<name>A0ABX7I0X4_9BACT</name>
<evidence type="ECO:0000256" key="5">
    <source>
        <dbReference type="ARBA" id="ARBA00022832"/>
    </source>
</evidence>
<keyword evidence="3" id="KW-0444">Lipid biosynthesis</keyword>
<dbReference type="EMBL" id="CP056775">
    <property type="protein sequence ID" value="QRQ99663.1"/>
    <property type="molecule type" value="Genomic_DNA"/>
</dbReference>
<evidence type="ECO:0000256" key="9">
    <source>
        <dbReference type="ARBA" id="ARBA00023098"/>
    </source>
</evidence>
<keyword evidence="5" id="KW-0276">Fatty acid metabolism</keyword>
<dbReference type="PANTHER" id="PTHR11351:SF31">
    <property type="entry name" value="DESATURASE 1, ISOFORM A-RELATED"/>
    <property type="match status" value="1"/>
</dbReference>
<evidence type="ECO:0000256" key="8">
    <source>
        <dbReference type="ARBA" id="ARBA00023004"/>
    </source>
</evidence>
<dbReference type="InterPro" id="IPR005804">
    <property type="entry name" value="FA_desaturase_dom"/>
</dbReference>
<keyword evidence="9" id="KW-0443">Lipid metabolism</keyword>
<keyword evidence="6 13" id="KW-1133">Transmembrane helix</keyword>
<evidence type="ECO:0000313" key="15">
    <source>
        <dbReference type="EMBL" id="QRQ99663.1"/>
    </source>
</evidence>
<evidence type="ECO:0000259" key="14">
    <source>
        <dbReference type="Pfam" id="PF00487"/>
    </source>
</evidence>
<keyword evidence="16" id="KW-1185">Reference proteome</keyword>
<evidence type="ECO:0000256" key="10">
    <source>
        <dbReference type="ARBA" id="ARBA00023136"/>
    </source>
</evidence>
<evidence type="ECO:0000256" key="6">
    <source>
        <dbReference type="ARBA" id="ARBA00022989"/>
    </source>
</evidence>
<evidence type="ECO:0000256" key="2">
    <source>
        <dbReference type="ARBA" id="ARBA00008749"/>
    </source>
</evidence>
<evidence type="ECO:0000256" key="4">
    <source>
        <dbReference type="ARBA" id="ARBA00022692"/>
    </source>
</evidence>
<keyword evidence="10 13" id="KW-0472">Membrane</keyword>
<feature type="transmembrane region" description="Helical" evidence="13">
    <location>
        <begin position="214"/>
        <end position="242"/>
    </location>
</feature>
<dbReference type="InterPro" id="IPR015876">
    <property type="entry name" value="Acyl-CoA_DS"/>
</dbReference>
<keyword evidence="8" id="KW-0408">Iron</keyword>
<accession>A0ABX7I0X4</accession>
<keyword evidence="4 13" id="KW-0812">Transmembrane</keyword>
<feature type="region of interest" description="Disordered" evidence="12">
    <location>
        <begin position="342"/>
        <end position="368"/>
    </location>
</feature>
<evidence type="ECO:0000256" key="13">
    <source>
        <dbReference type="SAM" id="Phobius"/>
    </source>
</evidence>
<sequence>MGLMDHVLQVPSYGWQDSSGQLIKPTAGQIIREFFRRINIFESRKNWLPFFSWFRVICILPLFYLFLFKYMSVGLLVTAFLYSMIIMGTHGTIWHHRYCTHQAYKFSNRFWLIVTKNLTISMVPEEIYTISHHVHHAKSDKPGDPYNAEAGFLYCFLADVNHQPISTTLTEKQYHQVSQLMRHTGVKGNTYAQYLKWGSYSNPVREVTGWLLNWAFWFCVFYAIGGFALVCTLFGAAGFWAVGVRTFNYEGHGKGENKQRDGIDLNNDDKSINQLWPGLVAGEWHNNHHLYPSSARSGFLPYQFDLAWYYIRFLSAIKAVSSFRDSKGQFYEEHYRPYLRRKEEGKKVEGRMEDGKMEEGRKVAKAGV</sequence>
<dbReference type="PANTHER" id="PTHR11351">
    <property type="entry name" value="ACYL-COA DESATURASE"/>
    <property type="match status" value="1"/>
</dbReference>
<reference evidence="15 16" key="1">
    <citation type="submission" date="2020-06" db="EMBL/GenBank/DDBJ databases">
        <title>Dyadobacter sandarakinus sp. nov., isolated from the soil of the Arctic Yellow River Station.</title>
        <authorList>
            <person name="Zhang Y."/>
            <person name="Peng F."/>
        </authorList>
    </citation>
    <scope>NUCLEOTIDE SEQUENCE [LARGE SCALE GENOMIC DNA]</scope>
    <source>
        <strain evidence="15 16">Q3-56</strain>
    </source>
</reference>